<dbReference type="Pfam" id="PF07869">
    <property type="entry name" value="DUF1656"/>
    <property type="match status" value="1"/>
</dbReference>
<dbReference type="HOGENOM" id="CLU_188292_1_0_6"/>
<sequence length="68" mass="8029">MGEFNLYGVFVPSLLIQALMAYIVFMLVSKWTDRLIQRDWVAFPGIFNLSLYMVCLLLTHWVFAQFSY</sequence>
<evidence type="ECO:0000256" key="5">
    <source>
        <dbReference type="SAM" id="Phobius"/>
    </source>
</evidence>
<dbReference type="RefSeq" id="WP_004902446.1">
    <property type="nucleotide sequence ID" value="NZ_BBTI01000006.1"/>
</dbReference>
<evidence type="ECO:0000313" key="6">
    <source>
        <dbReference type="EMBL" id="ESK50355.1"/>
    </source>
</evidence>
<keyword evidence="2 5" id="KW-0812">Transmembrane</keyword>
<feature type="transmembrane region" description="Helical" evidence="5">
    <location>
        <begin position="6"/>
        <end position="28"/>
    </location>
</feature>
<evidence type="ECO:0000256" key="2">
    <source>
        <dbReference type="ARBA" id="ARBA00022692"/>
    </source>
</evidence>
<evidence type="ECO:0000256" key="4">
    <source>
        <dbReference type="ARBA" id="ARBA00023136"/>
    </source>
</evidence>
<dbReference type="STRING" id="396323.VH98_12855"/>
<proteinExistence type="predicted"/>
<dbReference type="OrthoDB" id="6695501at2"/>
<keyword evidence="3 5" id="KW-1133">Transmembrane helix</keyword>
<keyword evidence="1" id="KW-1003">Cell membrane</keyword>
<dbReference type="EMBL" id="AYEU01000007">
    <property type="protein sequence ID" value="ESK50355.1"/>
    <property type="molecule type" value="Genomic_DNA"/>
</dbReference>
<organism evidence="6 7">
    <name type="scientific">Acinetobacter brisouii CIP 110357</name>
    <dbReference type="NCBI Taxonomy" id="1341683"/>
    <lineage>
        <taxon>Bacteria</taxon>
        <taxon>Pseudomonadati</taxon>
        <taxon>Pseudomonadota</taxon>
        <taxon>Gammaproteobacteria</taxon>
        <taxon>Moraxellales</taxon>
        <taxon>Moraxellaceae</taxon>
        <taxon>Acinetobacter</taxon>
    </lineage>
</organism>
<name>V2UNY9_9GAMM</name>
<dbReference type="Proteomes" id="UP000018418">
    <property type="component" value="Unassembled WGS sequence"/>
</dbReference>
<keyword evidence="4 5" id="KW-0472">Membrane</keyword>
<keyword evidence="7" id="KW-1185">Reference proteome</keyword>
<comment type="caution">
    <text evidence="6">The sequence shown here is derived from an EMBL/GenBank/DDBJ whole genome shotgun (WGS) entry which is preliminary data.</text>
</comment>
<evidence type="ECO:0000256" key="1">
    <source>
        <dbReference type="ARBA" id="ARBA00022475"/>
    </source>
</evidence>
<feature type="transmembrane region" description="Helical" evidence="5">
    <location>
        <begin position="40"/>
        <end position="63"/>
    </location>
</feature>
<reference evidence="6 7" key="1">
    <citation type="submission" date="2013-10" db="EMBL/GenBank/DDBJ databases">
        <title>The Genome Sequence of Acinetobacter brisouii CIP 110357.</title>
        <authorList>
            <consortium name="The Broad Institute Genomics Platform"/>
            <consortium name="The Broad Institute Genome Sequencing Center for Infectious Disease"/>
            <person name="Cerqueira G."/>
            <person name="Feldgarden M."/>
            <person name="Courvalin P."/>
            <person name="Grillot-Courvalin C."/>
            <person name="Clermont D."/>
            <person name="Rocha E."/>
            <person name="Yoon E.-J."/>
            <person name="Nemec A."/>
            <person name="Young S.K."/>
            <person name="Zeng Q."/>
            <person name="Gargeya S."/>
            <person name="Fitzgerald M."/>
            <person name="Abouelleil A."/>
            <person name="Alvarado L."/>
            <person name="Berlin A.M."/>
            <person name="Chapman S.B."/>
            <person name="Gainer-Dewar J."/>
            <person name="Goldberg J."/>
            <person name="Gnerre S."/>
            <person name="Griggs A."/>
            <person name="Gujja S."/>
            <person name="Hansen M."/>
            <person name="Howarth C."/>
            <person name="Imamovic A."/>
            <person name="Ireland A."/>
            <person name="Larimer J."/>
            <person name="McCowan C."/>
            <person name="Murphy C."/>
            <person name="Pearson M."/>
            <person name="Poon T.W."/>
            <person name="Priest M."/>
            <person name="Roberts A."/>
            <person name="Saif S."/>
            <person name="Shea T."/>
            <person name="Sykes S."/>
            <person name="Wortman J."/>
            <person name="Nusbaum C."/>
            <person name="Birren B."/>
        </authorList>
    </citation>
    <scope>NUCLEOTIDE SEQUENCE [LARGE SCALE GENOMIC DNA]</scope>
    <source>
        <strain evidence="6 7">CIP 110357</strain>
    </source>
</reference>
<dbReference type="InterPro" id="IPR012451">
    <property type="entry name" value="DUF1656"/>
</dbReference>
<evidence type="ECO:0000256" key="3">
    <source>
        <dbReference type="ARBA" id="ARBA00022989"/>
    </source>
</evidence>
<evidence type="ECO:0000313" key="7">
    <source>
        <dbReference type="Proteomes" id="UP000018418"/>
    </source>
</evidence>
<evidence type="ECO:0008006" key="8">
    <source>
        <dbReference type="Google" id="ProtNLM"/>
    </source>
</evidence>
<protein>
    <recommendedName>
        <fullName evidence="8">DUF1656 domain-containing protein</fullName>
    </recommendedName>
</protein>
<gene>
    <name evidence="6" type="ORF">P255_02332</name>
</gene>
<accession>V2UNY9</accession>
<dbReference type="AlphaFoldDB" id="V2UNY9"/>
<dbReference type="PATRIC" id="fig|1341683.3.peg.2309"/>